<dbReference type="AlphaFoldDB" id="A0A426T1Y7"/>
<protein>
    <submittedName>
        <fullName evidence="1">Uncharacterized protein</fullName>
    </submittedName>
</protein>
<name>A0A426T1Y7_STRSU</name>
<organism evidence="1 2">
    <name type="scientific">Streptococcus suis</name>
    <dbReference type="NCBI Taxonomy" id="1307"/>
    <lineage>
        <taxon>Bacteria</taxon>
        <taxon>Bacillati</taxon>
        <taxon>Bacillota</taxon>
        <taxon>Bacilli</taxon>
        <taxon>Lactobacillales</taxon>
        <taxon>Streptococcaceae</taxon>
        <taxon>Streptococcus</taxon>
    </lineage>
</organism>
<reference evidence="1 2" key="2">
    <citation type="submission" date="2018-12" db="EMBL/GenBank/DDBJ databases">
        <title>Whole-genome sequences of fifteen clinical Streptococcus suis strains isolated from pigs between 2006 and 2018.</title>
        <authorList>
            <person name="Stevens M.J.A."/>
            <person name="Cernela N."/>
            <person name="Spoerry Serrano N."/>
            <person name="Schmitt S."/>
            <person name="Schrenzel J."/>
            <person name="Stephan R."/>
        </authorList>
    </citation>
    <scope>NUCLEOTIDE SEQUENCE [LARGE SCALE GENOMIC DNA]</scope>
    <source>
        <strain evidence="1 2">SS1014</strain>
    </source>
</reference>
<dbReference type="RefSeq" id="WP_125184250.1">
    <property type="nucleotide sequence ID" value="NZ_RSDG01000102.1"/>
</dbReference>
<comment type="caution">
    <text evidence="1">The sequence shown here is derived from an EMBL/GenBank/DDBJ whole genome shotgun (WGS) entry which is preliminary data.</text>
</comment>
<gene>
    <name evidence="1" type="ORF">EJA00_10405</name>
</gene>
<proteinExistence type="predicted"/>
<dbReference type="Proteomes" id="UP000273973">
    <property type="component" value="Unassembled WGS sequence"/>
</dbReference>
<evidence type="ECO:0000313" key="2">
    <source>
        <dbReference type="Proteomes" id="UP000273973"/>
    </source>
</evidence>
<accession>A0A426T1Y7</accession>
<sequence>MEELHKQSERLIAEYTDFAIGQSETYADAIVYVNKMASPTIHGQAIKKAIQDEITKRALNSEIRL</sequence>
<dbReference type="EMBL" id="RSDG01000102">
    <property type="protein sequence ID" value="RRR43069.1"/>
    <property type="molecule type" value="Genomic_DNA"/>
</dbReference>
<evidence type="ECO:0000313" key="1">
    <source>
        <dbReference type="EMBL" id="RRR43069.1"/>
    </source>
</evidence>
<reference evidence="1 2" key="1">
    <citation type="submission" date="2018-11" db="EMBL/GenBank/DDBJ databases">
        <authorList>
            <person name="Stevens M.J."/>
            <person name="Cernela N."/>
            <person name="Spoerry Serrano N."/>
            <person name="Schmitt S."/>
            <person name="Schrenzel J."/>
            <person name="Stephan R."/>
        </authorList>
    </citation>
    <scope>NUCLEOTIDE SEQUENCE [LARGE SCALE GENOMIC DNA]</scope>
    <source>
        <strain evidence="1 2">SS1014</strain>
    </source>
</reference>